<dbReference type="InterPro" id="IPR025388">
    <property type="entry name" value="Alginate_export_dom"/>
</dbReference>
<proteinExistence type="predicted"/>
<dbReference type="InterPro" id="IPR023614">
    <property type="entry name" value="Porin_dom_sf"/>
</dbReference>
<protein>
    <recommendedName>
        <fullName evidence="2">Alginate export domain-containing protein</fullName>
    </recommendedName>
</protein>
<feature type="chain" id="PRO_5012069169" description="Alginate export domain-containing protein" evidence="1">
    <location>
        <begin position="27"/>
        <end position="403"/>
    </location>
</feature>
<feature type="signal peptide" evidence="1">
    <location>
        <begin position="1"/>
        <end position="26"/>
    </location>
</feature>
<dbReference type="SUPFAM" id="SSF56935">
    <property type="entry name" value="Porins"/>
    <property type="match status" value="1"/>
</dbReference>
<dbReference type="RefSeq" id="WP_072559338.1">
    <property type="nucleotide sequence ID" value="NZ_CP018154.1"/>
</dbReference>
<organism evidence="3 4">
    <name type="scientific">Sphingorhabdus lutea</name>
    <dbReference type="NCBI Taxonomy" id="1913578"/>
    <lineage>
        <taxon>Bacteria</taxon>
        <taxon>Pseudomonadati</taxon>
        <taxon>Pseudomonadota</taxon>
        <taxon>Alphaproteobacteria</taxon>
        <taxon>Sphingomonadales</taxon>
        <taxon>Sphingomonadaceae</taxon>
        <taxon>Sphingorhabdus</taxon>
    </lineage>
</organism>
<reference evidence="3 4" key="1">
    <citation type="submission" date="2016-11" db="EMBL/GenBank/DDBJ databases">
        <title>Sphingorhabdus sp. LPB0140, isolated from marine environment.</title>
        <authorList>
            <person name="Kim E."/>
            <person name="Yi H."/>
        </authorList>
    </citation>
    <scope>NUCLEOTIDE SEQUENCE [LARGE SCALE GENOMIC DNA]</scope>
    <source>
        <strain evidence="3 4">LPB0140</strain>
    </source>
</reference>
<dbReference type="KEGG" id="sphl:LPB140_07670"/>
<sequence>MKNKYKIILSASFGVFACAFTSTAQAEEISIKPIFDARLRLETVDQPLTDADALTIRMRTGVDLSHKSGLSFLAEGEATLGIINDYNSTTNGNIARSVIADPQNIELNRLQLQYMAKGKGKIVVGRQRINIDDQRFVGNVGWRQNEQTFDAVTVSIDAIKPLTLDATYATSQRTIFGVDAGVREHFDGDFIFLGAAAKLGPLNIKAFSYLIDYDLGQPVSLSSTQSYGARATMKLPLAKGLDINFAASYAQQSNYKANPGNYSVDYIAAEGAASYAGFGLTLGYEKLGADGLGARFQTPFATLHKFNGYADLFLSTPTNGLQDYYVMFSKKLAGIKFLPGLNIAATYHKFDSDKLNISYGDEIDAILGFKVSKFSIGLKYADYNAKGFGVDTQKFIFDVGYAF</sequence>
<gene>
    <name evidence="3" type="ORF">LPB140_07670</name>
</gene>
<evidence type="ECO:0000313" key="3">
    <source>
        <dbReference type="EMBL" id="APG62689.1"/>
    </source>
</evidence>
<dbReference type="PROSITE" id="PS51257">
    <property type="entry name" value="PROKAR_LIPOPROTEIN"/>
    <property type="match status" value="1"/>
</dbReference>
<dbReference type="OrthoDB" id="9767539at2"/>
<dbReference type="Pfam" id="PF13372">
    <property type="entry name" value="Alginate_exp"/>
    <property type="match status" value="1"/>
</dbReference>
<dbReference type="EMBL" id="CP018154">
    <property type="protein sequence ID" value="APG62689.1"/>
    <property type="molecule type" value="Genomic_DNA"/>
</dbReference>
<feature type="domain" description="Alginate export" evidence="2">
    <location>
        <begin position="105"/>
        <end position="167"/>
    </location>
</feature>
<name>A0A1L3JC63_9SPHN</name>
<keyword evidence="4" id="KW-1185">Reference proteome</keyword>
<evidence type="ECO:0000259" key="2">
    <source>
        <dbReference type="Pfam" id="PF13372"/>
    </source>
</evidence>
<evidence type="ECO:0000256" key="1">
    <source>
        <dbReference type="SAM" id="SignalP"/>
    </source>
</evidence>
<keyword evidence="1" id="KW-0732">Signal</keyword>
<dbReference type="Proteomes" id="UP000242561">
    <property type="component" value="Chromosome"/>
</dbReference>
<evidence type="ECO:0000313" key="4">
    <source>
        <dbReference type="Proteomes" id="UP000242561"/>
    </source>
</evidence>
<dbReference type="AlphaFoldDB" id="A0A1L3JC63"/>
<dbReference type="STRING" id="1913578.LPB140_07670"/>
<dbReference type="Gene3D" id="2.40.160.10">
    <property type="entry name" value="Porin"/>
    <property type="match status" value="1"/>
</dbReference>
<accession>A0A1L3JC63</accession>